<keyword evidence="2" id="KW-1185">Reference proteome</keyword>
<gene>
    <name evidence="1" type="ORF">MLD38_007265</name>
</gene>
<dbReference type="EMBL" id="CM042882">
    <property type="protein sequence ID" value="KAI4381160.1"/>
    <property type="molecule type" value="Genomic_DNA"/>
</dbReference>
<name>A0ACB9RQI3_9MYRT</name>
<evidence type="ECO:0000313" key="2">
    <source>
        <dbReference type="Proteomes" id="UP001057402"/>
    </source>
</evidence>
<organism evidence="1 2">
    <name type="scientific">Melastoma candidum</name>
    <dbReference type="NCBI Taxonomy" id="119954"/>
    <lineage>
        <taxon>Eukaryota</taxon>
        <taxon>Viridiplantae</taxon>
        <taxon>Streptophyta</taxon>
        <taxon>Embryophyta</taxon>
        <taxon>Tracheophyta</taxon>
        <taxon>Spermatophyta</taxon>
        <taxon>Magnoliopsida</taxon>
        <taxon>eudicotyledons</taxon>
        <taxon>Gunneridae</taxon>
        <taxon>Pentapetalae</taxon>
        <taxon>rosids</taxon>
        <taxon>malvids</taxon>
        <taxon>Myrtales</taxon>
        <taxon>Melastomataceae</taxon>
        <taxon>Melastomatoideae</taxon>
        <taxon>Melastomateae</taxon>
        <taxon>Melastoma</taxon>
    </lineage>
</organism>
<reference evidence="2" key="1">
    <citation type="journal article" date="2023" name="Front. Plant Sci.">
        <title>Chromosomal-level genome assembly of Melastoma candidum provides insights into trichome evolution.</title>
        <authorList>
            <person name="Zhong Y."/>
            <person name="Wu W."/>
            <person name="Sun C."/>
            <person name="Zou P."/>
            <person name="Liu Y."/>
            <person name="Dai S."/>
            <person name="Zhou R."/>
        </authorList>
    </citation>
    <scope>NUCLEOTIDE SEQUENCE [LARGE SCALE GENOMIC DNA]</scope>
</reference>
<dbReference type="Proteomes" id="UP001057402">
    <property type="component" value="Chromosome 3"/>
</dbReference>
<evidence type="ECO:0000313" key="1">
    <source>
        <dbReference type="EMBL" id="KAI4381160.1"/>
    </source>
</evidence>
<comment type="caution">
    <text evidence="1">The sequence shown here is derived from an EMBL/GenBank/DDBJ whole genome shotgun (WGS) entry which is preliminary data.</text>
</comment>
<sequence>MAASIAILRSGWSSKAGACARLMLPQLLILASSFSAHLVLAGRPQNAKGGHRSYSLADKVMRFLWNAGKSSYEPVWPEMEFGWKIVVGSIVGFFGAALGSVGGVGGGGIFVPMLSLIIGFDPKSSTAISKCMIMGAAGSTVYYNLRLRHPTLDMPLIDYNLALLFQPMLMLGISIGVAFNVIFADWMVTVLLIVLFIGTSTKAFLKGIETWKKETLMRQEAITHHSKLQGGEGSEEDYRPLPSGPAAAAATRNHDEEVPMLKNICWKELSLLLLVWIGFLVVQIIKTYTKTCSTQYWILNSLQVPIACSVTLFQAMGLYKGKKVIGSKGKEVTIWKVHQILLYCILGIVAGMVGGLLGLGGGFILGPLFLELGIPPQVASATSTFAMTFSSSMSVVQYYILKRFPVPYATYFTLVATIAALVGQHVVRRIIAVIGRASIIIFILALTIFVSAISLGGVGIANMIQKLENQDYMGFDSLCNHS</sequence>
<protein>
    <submittedName>
        <fullName evidence="1">Uncharacterized protein</fullName>
    </submittedName>
</protein>
<accession>A0ACB9RQI3</accession>
<proteinExistence type="predicted"/>